<reference evidence="1" key="1">
    <citation type="submission" date="2025-08" db="UniProtKB">
        <authorList>
            <consortium name="Ensembl"/>
        </authorList>
    </citation>
    <scope>IDENTIFICATION</scope>
</reference>
<reference evidence="1" key="2">
    <citation type="submission" date="2025-09" db="UniProtKB">
        <authorList>
            <consortium name="Ensembl"/>
        </authorList>
    </citation>
    <scope>IDENTIFICATION</scope>
</reference>
<proteinExistence type="predicted"/>
<keyword evidence="2" id="KW-1185">Reference proteome</keyword>
<evidence type="ECO:0000313" key="2">
    <source>
        <dbReference type="Proteomes" id="UP000694567"/>
    </source>
</evidence>
<name>A0A8C0FAF8_BUBBB</name>
<accession>A0A8C0FAF8</accession>
<dbReference type="Ensembl" id="ENSBOBT00000016792.1">
    <property type="protein sequence ID" value="ENSBOBP00000016420.1"/>
    <property type="gene ID" value="ENSBOBG00000010317.1"/>
</dbReference>
<protein>
    <submittedName>
        <fullName evidence="1">Uncharacterized protein</fullName>
    </submittedName>
</protein>
<organism evidence="1 2">
    <name type="scientific">Bubo bubo</name>
    <name type="common">Eurasian eagle-owl</name>
    <name type="synonym">Strix bubo</name>
    <dbReference type="NCBI Taxonomy" id="30461"/>
    <lineage>
        <taxon>Eukaryota</taxon>
        <taxon>Metazoa</taxon>
        <taxon>Chordata</taxon>
        <taxon>Craniata</taxon>
        <taxon>Vertebrata</taxon>
        <taxon>Euteleostomi</taxon>
        <taxon>Archelosauria</taxon>
        <taxon>Archosauria</taxon>
        <taxon>Dinosauria</taxon>
        <taxon>Saurischia</taxon>
        <taxon>Theropoda</taxon>
        <taxon>Coelurosauria</taxon>
        <taxon>Aves</taxon>
        <taxon>Neognathae</taxon>
        <taxon>Neoaves</taxon>
        <taxon>Telluraves</taxon>
        <taxon>Strigiformes</taxon>
        <taxon>Strigidae</taxon>
        <taxon>Bubo</taxon>
    </lineage>
</organism>
<evidence type="ECO:0000313" key="1">
    <source>
        <dbReference type="Ensembl" id="ENSBOBP00000016420.1"/>
    </source>
</evidence>
<dbReference type="AlphaFoldDB" id="A0A8C0FAF8"/>
<sequence length="264" mass="29593">MFPLRCLDLLWATRRVTCWLSPHLLPCQSLPKILLFQLLGLSIATLSTVTHYGLHFTLISNISLANNSYRVIHHAGTSRLHPSESAGVAKSPKAIEGNAEVLREETGVEDSMMDVYDLVYEEVRRNTSSFRRHELTAIHEAVSCLSALAENLALGYLPNGFGRLKLMPVLCLMDVAMPFSIRTESSSLLSSLFLPSYSSFSRFDPPDYQQEERDTYLSITLMQDLQSFCAVADIYVVCLSRPSAVLPICGVRKWVYTSLVSRVR</sequence>
<dbReference type="Proteomes" id="UP000694567">
    <property type="component" value="Unplaced"/>
</dbReference>